<keyword evidence="4" id="KW-0804">Transcription</keyword>
<dbReference type="InterPro" id="IPR007627">
    <property type="entry name" value="RNA_pol_sigma70_r2"/>
</dbReference>
<evidence type="ECO:0000256" key="4">
    <source>
        <dbReference type="ARBA" id="ARBA00023163"/>
    </source>
</evidence>
<evidence type="ECO:0000256" key="1">
    <source>
        <dbReference type="ARBA" id="ARBA00010641"/>
    </source>
</evidence>
<dbReference type="AlphaFoldDB" id="A0A2I6SWF0"/>
<dbReference type="Gene3D" id="1.10.1740.10">
    <property type="match status" value="1"/>
</dbReference>
<dbReference type="SUPFAM" id="SSF88946">
    <property type="entry name" value="Sigma2 domain of RNA polymerase sigma factors"/>
    <property type="match status" value="1"/>
</dbReference>
<accession>A0A2I6SWF0</accession>
<dbReference type="InterPro" id="IPR014284">
    <property type="entry name" value="RNA_pol_sigma-70_dom"/>
</dbReference>
<dbReference type="PANTHER" id="PTHR43133:SF60">
    <property type="entry name" value="RNA POLYMERASE SIGMA FACTOR SIGV"/>
    <property type="match status" value="1"/>
</dbReference>
<keyword evidence="2" id="KW-0805">Transcription regulation</keyword>
<geneLocation type="plasmid" evidence="7">
    <name>pCS1-5</name>
</geneLocation>
<protein>
    <submittedName>
        <fullName evidence="7">Uncharacterized protein</fullName>
    </submittedName>
</protein>
<dbReference type="PANTHER" id="PTHR43133">
    <property type="entry name" value="RNA POLYMERASE ECF-TYPE SIGMA FACTO"/>
    <property type="match status" value="1"/>
</dbReference>
<evidence type="ECO:0000259" key="6">
    <source>
        <dbReference type="Pfam" id="PF08281"/>
    </source>
</evidence>
<dbReference type="InterPro" id="IPR013249">
    <property type="entry name" value="RNA_pol_sigma70_r4_t2"/>
</dbReference>
<keyword evidence="3" id="KW-0731">Sigma factor</keyword>
<dbReference type="GO" id="GO:0016987">
    <property type="term" value="F:sigma factor activity"/>
    <property type="evidence" value="ECO:0007669"/>
    <property type="project" value="UniProtKB-KW"/>
</dbReference>
<name>A0A2I6SWF0_PARSO</name>
<dbReference type="InterPro" id="IPR013324">
    <property type="entry name" value="RNA_pol_sigma_r3/r4-like"/>
</dbReference>
<evidence type="ECO:0000256" key="2">
    <source>
        <dbReference type="ARBA" id="ARBA00023015"/>
    </source>
</evidence>
<organism evidence="7">
    <name type="scientific">Paraclostridium sordellii</name>
    <name type="common">Clostridium sordellii</name>
    <dbReference type="NCBI Taxonomy" id="1505"/>
    <lineage>
        <taxon>Bacteria</taxon>
        <taxon>Bacillati</taxon>
        <taxon>Bacillota</taxon>
        <taxon>Clostridia</taxon>
        <taxon>Peptostreptococcales</taxon>
        <taxon>Peptostreptococcaceae</taxon>
        <taxon>Paraclostridium</taxon>
    </lineage>
</organism>
<evidence type="ECO:0000259" key="5">
    <source>
        <dbReference type="Pfam" id="PF04542"/>
    </source>
</evidence>
<dbReference type="SUPFAM" id="SSF88659">
    <property type="entry name" value="Sigma3 and sigma4 domains of RNA polymerase sigma factors"/>
    <property type="match status" value="1"/>
</dbReference>
<feature type="domain" description="RNA polymerase sigma factor 70 region 4 type 2" evidence="6">
    <location>
        <begin position="127"/>
        <end position="179"/>
    </location>
</feature>
<dbReference type="RefSeq" id="WP_172692237.1">
    <property type="nucleotide sequence ID" value="NZ_MG205643.1"/>
</dbReference>
<evidence type="ECO:0000313" key="7">
    <source>
        <dbReference type="EMBL" id="AUO31862.1"/>
    </source>
</evidence>
<comment type="similarity">
    <text evidence="1">Belongs to the sigma-70 factor family. ECF subfamily.</text>
</comment>
<dbReference type="NCBIfam" id="TIGR02937">
    <property type="entry name" value="sigma70-ECF"/>
    <property type="match status" value="1"/>
</dbReference>
<dbReference type="CDD" id="cd06171">
    <property type="entry name" value="Sigma70_r4"/>
    <property type="match status" value="1"/>
</dbReference>
<sequence length="477" mass="54389">MNGLKYIKLAKLVSKVKDNDTQAFADLYSLTYQKVYFLSLSILKNKQMAEDAVQEVFIIVLKSINKLENPKLFLAWLNKITYNYCIREISKTKKLGEVSSDNIFPIACDESEDTNPLDSYISKENSNELMSLINKLSEIHSTILVLRYFEELKISEIAYVLNISEGTVKSRLNNAKKNLHKLYVSEKEKSTKLYAFLLYPLFKKASNDNMLSYDSSKNLFKTVLNESDNKSSDNIEFKPSSKYNIANYMPFSLTSSIVLTTALICTYGIVKYPFNKDLSNLDINKSNPNNNIIVDEKNNVQKNMDIFGSYKNADIFISDISKPTNKPIFIDIKFKRNPSSNDVYIEKSNGEKILGSYVDSSVYRFKINENDEYNLFIKFKNNSTIEKKFKVSCIDTDGPDISDYSFNNNELTIKLKDSVANIDFSKVFLKDSSGKSVDIKSIDKANNSIVINVDDKPLYLIVSDSAGNEVIYTIKSF</sequence>
<keyword evidence="7" id="KW-0614">Plasmid</keyword>
<dbReference type="GO" id="GO:0006352">
    <property type="term" value="P:DNA-templated transcription initiation"/>
    <property type="evidence" value="ECO:0007669"/>
    <property type="project" value="InterPro"/>
</dbReference>
<dbReference type="InterPro" id="IPR036388">
    <property type="entry name" value="WH-like_DNA-bd_sf"/>
</dbReference>
<proteinExistence type="inferred from homology"/>
<feature type="domain" description="RNA polymerase sigma-70 region 2" evidence="5">
    <location>
        <begin position="27"/>
        <end position="93"/>
    </location>
</feature>
<dbReference type="InterPro" id="IPR013325">
    <property type="entry name" value="RNA_pol_sigma_r2"/>
</dbReference>
<dbReference type="EMBL" id="MG205643">
    <property type="protein sequence ID" value="AUO31862.1"/>
    <property type="molecule type" value="Genomic_DNA"/>
</dbReference>
<dbReference type="Pfam" id="PF08281">
    <property type="entry name" value="Sigma70_r4_2"/>
    <property type="match status" value="1"/>
</dbReference>
<dbReference type="GO" id="GO:0003677">
    <property type="term" value="F:DNA binding"/>
    <property type="evidence" value="ECO:0007669"/>
    <property type="project" value="InterPro"/>
</dbReference>
<dbReference type="Gene3D" id="1.10.10.10">
    <property type="entry name" value="Winged helix-like DNA-binding domain superfamily/Winged helix DNA-binding domain"/>
    <property type="match status" value="1"/>
</dbReference>
<evidence type="ECO:0000256" key="3">
    <source>
        <dbReference type="ARBA" id="ARBA00023082"/>
    </source>
</evidence>
<dbReference type="InterPro" id="IPR039425">
    <property type="entry name" value="RNA_pol_sigma-70-like"/>
</dbReference>
<reference evidence="7" key="1">
    <citation type="submission" date="2017-10" db="EMBL/GenBank/DDBJ databases">
        <title>Conjugative transfer of the toxin plasmid of Clostridium sordellii.</title>
        <authorList>
            <person name="Vidor C.J."/>
            <person name="Awad M."/>
            <person name="Lyras D."/>
        </authorList>
    </citation>
    <scope>NUCLEOTIDE SEQUENCE</scope>
    <source>
        <strain evidence="7">S0804018</strain>
        <plasmid evidence="7">pCS1-5</plasmid>
    </source>
</reference>
<dbReference type="Pfam" id="PF04542">
    <property type="entry name" value="Sigma70_r2"/>
    <property type="match status" value="1"/>
</dbReference>